<protein>
    <submittedName>
        <fullName evidence="9">TNF superfamily member 13b</fullName>
    </submittedName>
</protein>
<evidence type="ECO:0000313" key="10">
    <source>
        <dbReference type="Proteomes" id="UP000694548"/>
    </source>
</evidence>
<evidence type="ECO:0000256" key="2">
    <source>
        <dbReference type="ARBA" id="ARBA00008670"/>
    </source>
</evidence>
<dbReference type="Pfam" id="PF00229">
    <property type="entry name" value="TNF"/>
    <property type="match status" value="1"/>
</dbReference>
<evidence type="ECO:0000256" key="7">
    <source>
        <dbReference type="SAM" id="MobiDB-lite"/>
    </source>
</evidence>
<keyword evidence="5" id="KW-1015">Disulfide bond</keyword>
<evidence type="ECO:0000256" key="5">
    <source>
        <dbReference type="ARBA" id="ARBA00023157"/>
    </source>
</evidence>
<reference evidence="9" key="3">
    <citation type="submission" date="2025-09" db="UniProtKB">
        <authorList>
            <consortium name="Ensembl"/>
        </authorList>
    </citation>
    <scope>IDENTIFICATION</scope>
</reference>
<evidence type="ECO:0000256" key="3">
    <source>
        <dbReference type="ARBA" id="ARBA00022514"/>
    </source>
</evidence>
<keyword evidence="3" id="KW-0202">Cytokine</keyword>
<dbReference type="GO" id="GO:0005125">
    <property type="term" value="F:cytokine activity"/>
    <property type="evidence" value="ECO:0007669"/>
    <property type="project" value="UniProtKB-KW"/>
</dbReference>
<dbReference type="InterPro" id="IPR051748">
    <property type="entry name" value="TNF_Ligand_Superfamily"/>
</dbReference>
<proteinExistence type="inferred from homology"/>
<accession>A0A8C6KZH1</accession>
<keyword evidence="6" id="KW-0325">Glycoprotein</keyword>
<gene>
    <name evidence="9" type="primary">TNFSF13B</name>
</gene>
<dbReference type="PROSITE" id="PS50049">
    <property type="entry name" value="THD_2"/>
    <property type="match status" value="1"/>
</dbReference>
<dbReference type="PANTHER" id="PTHR15151:SF24">
    <property type="entry name" value="A PROLIFERATION-INDUCING LIGAND-LIKE PROTEIN-RELATED"/>
    <property type="match status" value="1"/>
</dbReference>
<dbReference type="InterPro" id="IPR008983">
    <property type="entry name" value="Tumour_necrosis_fac-like_dom"/>
</dbReference>
<sequence length="264" mass="29192">MFVFCKPINDSLMHGSGEKRLSWPVLLLTLAAVTSSSLSALSLYQFVALRAEVEALKSDMSRRREEGPDAGQKHPRGSATTSSWFPSTAMSAGLKYPSNGPTLFSLLPDKGSLKKNMHLCVFTVSQSCLQLLLYAFLHMCPFIGIPWQAGLRRGSALEADGDRIVVREEGLYFVYSQVFYTDKTFTMGHVVIRWKHSIVGNEDPDVHLFRCIQSMSPEDSYNTCYTGGVVKLDVGDHLELLIPRATANISLDGDSTFLGAFKLI</sequence>
<evidence type="ECO:0000259" key="8">
    <source>
        <dbReference type="PROSITE" id="PS50049"/>
    </source>
</evidence>
<evidence type="ECO:0000256" key="1">
    <source>
        <dbReference type="ARBA" id="ARBA00004613"/>
    </source>
</evidence>
<dbReference type="GO" id="GO:0005615">
    <property type="term" value="C:extracellular space"/>
    <property type="evidence" value="ECO:0007669"/>
    <property type="project" value="UniProtKB-KW"/>
</dbReference>
<dbReference type="SUPFAM" id="SSF49842">
    <property type="entry name" value="TNF-like"/>
    <property type="match status" value="1"/>
</dbReference>
<comment type="similarity">
    <text evidence="2">Belongs to the tumor necrosis factor family.</text>
</comment>
<dbReference type="GO" id="GO:0016020">
    <property type="term" value="C:membrane"/>
    <property type="evidence" value="ECO:0007669"/>
    <property type="project" value="InterPro"/>
</dbReference>
<keyword evidence="4" id="KW-0964">Secreted</keyword>
<dbReference type="GO" id="GO:0005164">
    <property type="term" value="F:tumor necrosis factor receptor binding"/>
    <property type="evidence" value="ECO:0007669"/>
    <property type="project" value="InterPro"/>
</dbReference>
<keyword evidence="10" id="KW-1185">Reference proteome</keyword>
<comment type="subcellular location">
    <subcellularLocation>
        <location evidence="1">Secreted</location>
    </subcellularLocation>
</comment>
<evidence type="ECO:0000256" key="6">
    <source>
        <dbReference type="ARBA" id="ARBA00023180"/>
    </source>
</evidence>
<feature type="domain" description="THD" evidence="8">
    <location>
        <begin position="127"/>
        <end position="263"/>
    </location>
</feature>
<dbReference type="GeneTree" id="ENSGT00940000157536"/>
<reference evidence="9" key="2">
    <citation type="submission" date="2025-08" db="UniProtKB">
        <authorList>
            <consortium name="Ensembl"/>
        </authorList>
    </citation>
    <scope>IDENTIFICATION</scope>
</reference>
<dbReference type="InterPro" id="IPR006052">
    <property type="entry name" value="TNF_dom"/>
</dbReference>
<dbReference type="GO" id="GO:0030890">
    <property type="term" value="P:positive regulation of B cell proliferation"/>
    <property type="evidence" value="ECO:0007669"/>
    <property type="project" value="TreeGrafter"/>
</dbReference>
<reference evidence="9" key="1">
    <citation type="submission" date="2014-08" db="EMBL/GenBank/DDBJ databases">
        <authorList>
            <person name="Senf B."/>
            <person name="Petzold A."/>
            <person name="Downie B.R."/>
            <person name="Koch P."/>
            <person name="Platzer M."/>
        </authorList>
    </citation>
    <scope>NUCLEOTIDE SEQUENCE [LARGE SCALE GENOMIC DNA]</scope>
    <source>
        <strain evidence="9">GRZ</strain>
    </source>
</reference>
<organism evidence="9 10">
    <name type="scientific">Nothobranchius furzeri</name>
    <name type="common">Turquoise killifish</name>
    <dbReference type="NCBI Taxonomy" id="105023"/>
    <lineage>
        <taxon>Eukaryota</taxon>
        <taxon>Metazoa</taxon>
        <taxon>Chordata</taxon>
        <taxon>Craniata</taxon>
        <taxon>Vertebrata</taxon>
        <taxon>Euteleostomi</taxon>
        <taxon>Actinopterygii</taxon>
        <taxon>Neopterygii</taxon>
        <taxon>Teleostei</taxon>
        <taxon>Neoteleostei</taxon>
        <taxon>Acanthomorphata</taxon>
        <taxon>Ovalentaria</taxon>
        <taxon>Atherinomorphae</taxon>
        <taxon>Cyprinodontiformes</taxon>
        <taxon>Nothobranchiidae</taxon>
        <taxon>Nothobranchius</taxon>
    </lineage>
</organism>
<feature type="region of interest" description="Disordered" evidence="7">
    <location>
        <begin position="59"/>
        <end position="84"/>
    </location>
</feature>
<dbReference type="AlphaFoldDB" id="A0A8C6KZH1"/>
<dbReference type="Proteomes" id="UP000694548">
    <property type="component" value="Chromosome sgr14"/>
</dbReference>
<evidence type="ECO:0000256" key="4">
    <source>
        <dbReference type="ARBA" id="ARBA00022525"/>
    </source>
</evidence>
<dbReference type="PANTHER" id="PTHR15151">
    <property type="entry name" value="PROTEIN EIGER"/>
    <property type="match status" value="1"/>
</dbReference>
<name>A0A8C6KZH1_NOTFU</name>
<dbReference type="Ensembl" id="ENSNFUT00015014039.1">
    <property type="protein sequence ID" value="ENSNFUP00015013363.1"/>
    <property type="gene ID" value="ENSNFUG00015006530.1"/>
</dbReference>
<evidence type="ECO:0000313" key="9">
    <source>
        <dbReference type="Ensembl" id="ENSNFUP00015013363.1"/>
    </source>
</evidence>
<dbReference type="Gene3D" id="2.60.120.40">
    <property type="match status" value="1"/>
</dbReference>
<dbReference type="GO" id="GO:0006955">
    <property type="term" value="P:immune response"/>
    <property type="evidence" value="ECO:0007669"/>
    <property type="project" value="InterPro"/>
</dbReference>